<protein>
    <submittedName>
        <fullName evidence="2">LysM domain-containing protein</fullName>
    </submittedName>
</protein>
<dbReference type="Gene3D" id="3.10.350.10">
    <property type="entry name" value="LysM domain"/>
    <property type="match status" value="1"/>
</dbReference>
<dbReference type="SUPFAM" id="SSF54106">
    <property type="entry name" value="LysM domain"/>
    <property type="match status" value="1"/>
</dbReference>
<dbReference type="AlphaFoldDB" id="L0L0D2"/>
<reference evidence="3" key="1">
    <citation type="submission" date="2012-02" db="EMBL/GenBank/DDBJ databases">
        <title>Complete sequence of chromosome of Methanomethylovorans hollandica DSM 15978.</title>
        <authorList>
            <person name="Lucas S."/>
            <person name="Copeland A."/>
            <person name="Lapidus A."/>
            <person name="Glavina del Rio T."/>
            <person name="Dalin E."/>
            <person name="Tice H."/>
            <person name="Bruce D."/>
            <person name="Goodwin L."/>
            <person name="Pitluck S."/>
            <person name="Peters L."/>
            <person name="Mikhailova N."/>
            <person name="Held B."/>
            <person name="Kyrpides N."/>
            <person name="Mavromatis K."/>
            <person name="Ivanova N."/>
            <person name="Brettin T."/>
            <person name="Detter J.C."/>
            <person name="Han C."/>
            <person name="Larimer F."/>
            <person name="Land M."/>
            <person name="Hauser L."/>
            <person name="Markowitz V."/>
            <person name="Cheng J.-F."/>
            <person name="Hugenholtz P."/>
            <person name="Woyke T."/>
            <person name="Wu D."/>
            <person name="Spring S."/>
            <person name="Schroeder M."/>
            <person name="Brambilla E."/>
            <person name="Klenk H.-P."/>
            <person name="Eisen J.A."/>
        </authorList>
    </citation>
    <scope>NUCLEOTIDE SEQUENCE [LARGE SCALE GENOMIC DNA]</scope>
    <source>
        <strain evidence="3">DSM 15978 / NBRC 107637 / DMS1</strain>
    </source>
</reference>
<dbReference type="InterPro" id="IPR045361">
    <property type="entry name" value="CIS_tube_prot_N"/>
</dbReference>
<dbReference type="Pfam" id="PF01476">
    <property type="entry name" value="LysM"/>
    <property type="match status" value="1"/>
</dbReference>
<sequence length="215" mass="24502">MAVNPKAKKGFIEILNGNKKGEQIEILYFPPEYSFEKSNTFAEISIPGLEAPYLQYVKGNTGSITLEAFYDTYEAGTDVRDFTKQLSDLMNIDPKIHAPPNLHFIWGMSSQEPFACVLERVTTRFTMFNSDGIPVRARLSITLKEFKIGLNERERVVESSDRTKLYVTKQGDSLWSIAYREYGDPALWRHIADANKIHDPRSLEMGMELVIPSVE</sequence>
<dbReference type="EMBL" id="CP003362">
    <property type="protein sequence ID" value="AGB49813.1"/>
    <property type="molecule type" value="Genomic_DNA"/>
</dbReference>
<dbReference type="PROSITE" id="PS51782">
    <property type="entry name" value="LYSM"/>
    <property type="match status" value="1"/>
</dbReference>
<dbReference type="InterPro" id="IPR036779">
    <property type="entry name" value="LysM_dom_sf"/>
</dbReference>
<gene>
    <name evidence="2" type="ordered locus">Metho_1619</name>
</gene>
<evidence type="ECO:0000259" key="1">
    <source>
        <dbReference type="PROSITE" id="PS51782"/>
    </source>
</evidence>
<dbReference type="RefSeq" id="WP_015324978.1">
    <property type="nucleotide sequence ID" value="NC_019977.1"/>
</dbReference>
<name>L0L0D2_METHD</name>
<evidence type="ECO:0000313" key="3">
    <source>
        <dbReference type="Proteomes" id="UP000010866"/>
    </source>
</evidence>
<dbReference type="HOGENOM" id="CLU_075813_1_1_2"/>
<evidence type="ECO:0000313" key="2">
    <source>
        <dbReference type="EMBL" id="AGB49813.1"/>
    </source>
</evidence>
<dbReference type="GeneID" id="14406132"/>
<dbReference type="Pfam" id="PF19266">
    <property type="entry name" value="CIS_tube"/>
    <property type="match status" value="1"/>
</dbReference>
<keyword evidence="3" id="KW-1185">Reference proteome</keyword>
<dbReference type="CDD" id="cd00118">
    <property type="entry name" value="LysM"/>
    <property type="match status" value="1"/>
</dbReference>
<dbReference type="KEGG" id="mhz:Metho_1619"/>
<dbReference type="STRING" id="867904.Metho_1619"/>
<proteinExistence type="predicted"/>
<dbReference type="InterPro" id="IPR018392">
    <property type="entry name" value="LysM"/>
</dbReference>
<accession>L0L0D2</accession>
<organism evidence="2 3">
    <name type="scientific">Methanomethylovorans hollandica (strain DSM 15978 / NBRC 107637 / DMS1)</name>
    <dbReference type="NCBI Taxonomy" id="867904"/>
    <lineage>
        <taxon>Archaea</taxon>
        <taxon>Methanobacteriati</taxon>
        <taxon>Methanobacteriota</taxon>
        <taxon>Stenosarchaea group</taxon>
        <taxon>Methanomicrobia</taxon>
        <taxon>Methanosarcinales</taxon>
        <taxon>Methanosarcinaceae</taxon>
        <taxon>Methanomethylovorans</taxon>
    </lineage>
</organism>
<dbReference type="Proteomes" id="UP000010866">
    <property type="component" value="Chromosome"/>
</dbReference>
<dbReference type="OrthoDB" id="137898at2157"/>
<feature type="domain" description="LysM" evidence="1">
    <location>
        <begin position="164"/>
        <end position="211"/>
    </location>
</feature>
<dbReference type="SMART" id="SM00257">
    <property type="entry name" value="LysM"/>
    <property type="match status" value="1"/>
</dbReference>